<dbReference type="InParanoid" id="A8NTI1"/>
<evidence type="ECO:0000313" key="3">
    <source>
        <dbReference type="Proteomes" id="UP000001861"/>
    </source>
</evidence>
<name>A8NTI1_COPC7</name>
<dbReference type="RefSeq" id="XP_001836235.2">
    <property type="nucleotide sequence ID" value="XM_001836183.2"/>
</dbReference>
<feature type="compositionally biased region" description="Gly residues" evidence="1">
    <location>
        <begin position="446"/>
        <end position="458"/>
    </location>
</feature>
<evidence type="ECO:0000313" key="2">
    <source>
        <dbReference type="EMBL" id="EAU85607.2"/>
    </source>
</evidence>
<dbReference type="VEuPathDB" id="FungiDB:CC1G_06320"/>
<feature type="compositionally biased region" description="Low complexity" evidence="1">
    <location>
        <begin position="256"/>
        <end position="268"/>
    </location>
</feature>
<feature type="region of interest" description="Disordered" evidence="1">
    <location>
        <begin position="210"/>
        <end position="296"/>
    </location>
</feature>
<dbReference type="Proteomes" id="UP000001861">
    <property type="component" value="Unassembled WGS sequence"/>
</dbReference>
<proteinExistence type="predicted"/>
<accession>A8NTI1</accession>
<feature type="region of interest" description="Disordered" evidence="1">
    <location>
        <begin position="317"/>
        <end position="364"/>
    </location>
</feature>
<reference evidence="2 3" key="1">
    <citation type="journal article" date="2010" name="Proc. Natl. Acad. Sci. U.S.A.">
        <title>Insights into evolution of multicellular fungi from the assembled chromosomes of the mushroom Coprinopsis cinerea (Coprinus cinereus).</title>
        <authorList>
            <person name="Stajich J.E."/>
            <person name="Wilke S.K."/>
            <person name="Ahren D."/>
            <person name="Au C.H."/>
            <person name="Birren B.W."/>
            <person name="Borodovsky M."/>
            <person name="Burns C."/>
            <person name="Canback B."/>
            <person name="Casselton L.A."/>
            <person name="Cheng C.K."/>
            <person name="Deng J."/>
            <person name="Dietrich F.S."/>
            <person name="Fargo D.C."/>
            <person name="Farman M.L."/>
            <person name="Gathman A.C."/>
            <person name="Goldberg J."/>
            <person name="Guigo R."/>
            <person name="Hoegger P.J."/>
            <person name="Hooker J.B."/>
            <person name="Huggins A."/>
            <person name="James T.Y."/>
            <person name="Kamada T."/>
            <person name="Kilaru S."/>
            <person name="Kodira C."/>
            <person name="Kues U."/>
            <person name="Kupfer D."/>
            <person name="Kwan H.S."/>
            <person name="Lomsadze A."/>
            <person name="Li W."/>
            <person name="Lilly W.W."/>
            <person name="Ma L.J."/>
            <person name="Mackey A.J."/>
            <person name="Manning G."/>
            <person name="Martin F."/>
            <person name="Muraguchi H."/>
            <person name="Natvig D.O."/>
            <person name="Palmerini H."/>
            <person name="Ramesh M.A."/>
            <person name="Rehmeyer C.J."/>
            <person name="Roe B.A."/>
            <person name="Shenoy N."/>
            <person name="Stanke M."/>
            <person name="Ter-Hovhannisyan V."/>
            <person name="Tunlid A."/>
            <person name="Velagapudi R."/>
            <person name="Vision T.J."/>
            <person name="Zeng Q."/>
            <person name="Zolan M.E."/>
            <person name="Pukkila P.J."/>
        </authorList>
    </citation>
    <scope>NUCLEOTIDE SEQUENCE [LARGE SCALE GENOMIC DNA]</scope>
    <source>
        <strain evidence="3">Okayama-7 / 130 / ATCC MYA-4618 / FGSC 9003</strain>
    </source>
</reference>
<protein>
    <submittedName>
        <fullName evidence="2">Uncharacterized protein</fullName>
    </submittedName>
</protein>
<dbReference type="OrthoDB" id="3070011at2759"/>
<feature type="compositionally biased region" description="Basic residues" evidence="1">
    <location>
        <begin position="233"/>
        <end position="243"/>
    </location>
</feature>
<keyword evidence="3" id="KW-1185">Reference proteome</keyword>
<dbReference type="GeneID" id="6012776"/>
<gene>
    <name evidence="2" type="ORF">CC1G_06320</name>
</gene>
<evidence type="ECO:0000256" key="1">
    <source>
        <dbReference type="SAM" id="MobiDB-lite"/>
    </source>
</evidence>
<comment type="caution">
    <text evidence="2">The sequence shown here is derived from an EMBL/GenBank/DDBJ whole genome shotgun (WGS) entry which is preliminary data.</text>
</comment>
<dbReference type="EMBL" id="AACS02000004">
    <property type="protein sequence ID" value="EAU85607.2"/>
    <property type="molecule type" value="Genomic_DNA"/>
</dbReference>
<organism evidence="2 3">
    <name type="scientific">Coprinopsis cinerea (strain Okayama-7 / 130 / ATCC MYA-4618 / FGSC 9003)</name>
    <name type="common">Inky cap fungus</name>
    <name type="synonym">Hormographiella aspergillata</name>
    <dbReference type="NCBI Taxonomy" id="240176"/>
    <lineage>
        <taxon>Eukaryota</taxon>
        <taxon>Fungi</taxon>
        <taxon>Dikarya</taxon>
        <taxon>Basidiomycota</taxon>
        <taxon>Agaricomycotina</taxon>
        <taxon>Agaricomycetes</taxon>
        <taxon>Agaricomycetidae</taxon>
        <taxon>Agaricales</taxon>
        <taxon>Agaricineae</taxon>
        <taxon>Psathyrellaceae</taxon>
        <taxon>Coprinopsis</taxon>
    </lineage>
</organism>
<dbReference type="KEGG" id="cci:CC1G_06320"/>
<sequence>MDYRSNNTLPSLGVDSPHIPGGFCGNSHGNSDMGWQGRPGQLVLSARVFQNSAISSPQQLSQDVFPEVQDEMWPVWDLSLSIVVVDEENLLTAETHKRTSDSTTVAKPLSRISEIPHISPGSLPKYLPDIPQTDEDTAQITVHDFLTRNAGVDVSDAQSHKKPKLRSYLARKRRTILSSPSSYAAAANNAGPSHFEAAFEIWDFPDARDASSEENTGIKLNLETSSSPSTKERRPRLRARPARRLVISDEDDSEQEGSSSSESATASEYHPGSSSPPNGANAKKEKESKKASRKKLLTKSLGTRLFEASVSTYGRPQDNLVLRSPRNKRGTEDNVAPTRRPLDFVPLSHDRSDQDGSSRTLDRRATLVDPRKAAPFSRASFCSTSQLALAAARTQPRCGSEEREKEFGRITNWKSRVVVAAASLDHPNSGDFSQAKEERIEIGQKRGVGGASGSGQGKLGKASKMHTSALVYPPLEFVPLTVDNNATRHDKKRRKQE</sequence>
<feature type="compositionally biased region" description="Basic and acidic residues" evidence="1">
    <location>
        <begin position="348"/>
        <end position="364"/>
    </location>
</feature>
<dbReference type="AlphaFoldDB" id="A8NTI1"/>
<dbReference type="HOGENOM" id="CLU_548609_0_0_1"/>
<feature type="region of interest" description="Disordered" evidence="1">
    <location>
        <begin position="440"/>
        <end position="465"/>
    </location>
</feature>